<dbReference type="Pfam" id="PF01979">
    <property type="entry name" value="Amidohydro_1"/>
    <property type="match status" value="1"/>
</dbReference>
<sequence>MSQNTFALVNGSIVDALNPSPSKGNIVVSGDEIADVVSAEPRQSGITKKVDLAGKFIVPGLWDVHTHIGKGIPDSEARDETSAARTIRAGENCLKSLHMGITSLRVVGEKDFIDVAWKKAFSSGSFIGPDLYTCGWFITTTAGHFLKSGCAVEVDGVTEYLRVIREQIKNGVDFIKLNLTGGVMGPDWDKMPNTFPTDDELKAAFGLCHQRGFKVVAHAGGLDGIKKAVEYGAHTLEHGYQLDDDSVELLSKSNTYFVPTLSLTHMNRGEDFADNEFERSWMKSNPIQEDYRLRAVKAAQLHAEGFRKAVTAGVKIACGSDLDLPFGAFLETAMMVKCGMTEHQAIIAATLTSAEVCLAEDKYGTVQPGKKADLLILNSNPLEDISNLRDLHMVIKKGKVVVKDS</sequence>
<dbReference type="GO" id="GO:0016810">
    <property type="term" value="F:hydrolase activity, acting on carbon-nitrogen (but not peptide) bonds"/>
    <property type="evidence" value="ECO:0007669"/>
    <property type="project" value="InterPro"/>
</dbReference>
<name>A0A381Y6U2_9ZZZZ</name>
<gene>
    <name evidence="2" type="ORF">METZ01_LOCUS125559</name>
</gene>
<dbReference type="AlphaFoldDB" id="A0A381Y6U2"/>
<dbReference type="InterPro" id="IPR032466">
    <property type="entry name" value="Metal_Hydrolase"/>
</dbReference>
<dbReference type="SUPFAM" id="SSF51556">
    <property type="entry name" value="Metallo-dependent hydrolases"/>
    <property type="match status" value="1"/>
</dbReference>
<proteinExistence type="predicted"/>
<dbReference type="EMBL" id="UINC01017518">
    <property type="protein sequence ID" value="SVA72705.1"/>
    <property type="molecule type" value="Genomic_DNA"/>
</dbReference>
<reference evidence="2" key="1">
    <citation type="submission" date="2018-05" db="EMBL/GenBank/DDBJ databases">
        <authorList>
            <person name="Lanie J.A."/>
            <person name="Ng W.-L."/>
            <person name="Kazmierczak K.M."/>
            <person name="Andrzejewski T.M."/>
            <person name="Davidsen T.M."/>
            <person name="Wayne K.J."/>
            <person name="Tettelin H."/>
            <person name="Glass J.I."/>
            <person name="Rusch D."/>
            <person name="Podicherti R."/>
            <person name="Tsui H.-C.T."/>
            <person name="Winkler M.E."/>
        </authorList>
    </citation>
    <scope>NUCLEOTIDE SEQUENCE</scope>
</reference>
<dbReference type="InterPro" id="IPR057744">
    <property type="entry name" value="OTAase-like"/>
</dbReference>
<organism evidence="2">
    <name type="scientific">marine metagenome</name>
    <dbReference type="NCBI Taxonomy" id="408172"/>
    <lineage>
        <taxon>unclassified sequences</taxon>
        <taxon>metagenomes</taxon>
        <taxon>ecological metagenomes</taxon>
    </lineage>
</organism>
<evidence type="ECO:0000259" key="1">
    <source>
        <dbReference type="Pfam" id="PF01979"/>
    </source>
</evidence>
<feature type="domain" description="Amidohydrolase-related" evidence="1">
    <location>
        <begin position="56"/>
        <end position="401"/>
    </location>
</feature>
<dbReference type="PANTHER" id="PTHR43135">
    <property type="entry name" value="ALPHA-D-RIBOSE 1-METHYLPHOSPHONATE 5-TRIPHOSPHATE DIPHOSPHATASE"/>
    <property type="match status" value="1"/>
</dbReference>
<dbReference type="Gene3D" id="2.30.40.10">
    <property type="entry name" value="Urease, subunit C, domain 1"/>
    <property type="match status" value="1"/>
</dbReference>
<dbReference type="SUPFAM" id="SSF51338">
    <property type="entry name" value="Composite domain of metallo-dependent hydrolases"/>
    <property type="match status" value="1"/>
</dbReference>
<dbReference type="Gene3D" id="3.20.20.140">
    <property type="entry name" value="Metal-dependent hydrolases"/>
    <property type="match status" value="1"/>
</dbReference>
<dbReference type="CDD" id="cd01299">
    <property type="entry name" value="Met_dep_hydrolase_A"/>
    <property type="match status" value="1"/>
</dbReference>
<accession>A0A381Y6U2</accession>
<evidence type="ECO:0000313" key="2">
    <source>
        <dbReference type="EMBL" id="SVA72705.1"/>
    </source>
</evidence>
<dbReference type="InterPro" id="IPR051781">
    <property type="entry name" value="Metallo-dep_Hydrolase"/>
</dbReference>
<protein>
    <recommendedName>
        <fullName evidence="1">Amidohydrolase-related domain-containing protein</fullName>
    </recommendedName>
</protein>
<dbReference type="InterPro" id="IPR006680">
    <property type="entry name" value="Amidohydro-rel"/>
</dbReference>
<dbReference type="PANTHER" id="PTHR43135:SF3">
    <property type="entry name" value="ALPHA-D-RIBOSE 1-METHYLPHOSPHONATE 5-TRIPHOSPHATE DIPHOSPHATASE"/>
    <property type="match status" value="1"/>
</dbReference>
<dbReference type="InterPro" id="IPR011059">
    <property type="entry name" value="Metal-dep_hydrolase_composite"/>
</dbReference>